<dbReference type="PANTHER" id="PTHR12905:SF18">
    <property type="entry name" value="ESTER HYDROLASE, PUTATIVE (AFU_ORTHOLOGUE AFUA_4G03130)-RELATED"/>
    <property type="match status" value="1"/>
</dbReference>
<dbReference type="Proteomes" id="UP000799776">
    <property type="component" value="Unassembled WGS sequence"/>
</dbReference>
<accession>A0A9P4LSZ0</accession>
<organism evidence="2 3">
    <name type="scientific">Saccharata proteae CBS 121410</name>
    <dbReference type="NCBI Taxonomy" id="1314787"/>
    <lineage>
        <taxon>Eukaryota</taxon>
        <taxon>Fungi</taxon>
        <taxon>Dikarya</taxon>
        <taxon>Ascomycota</taxon>
        <taxon>Pezizomycotina</taxon>
        <taxon>Dothideomycetes</taxon>
        <taxon>Dothideomycetes incertae sedis</taxon>
        <taxon>Botryosphaeriales</taxon>
        <taxon>Saccharataceae</taxon>
        <taxon>Saccharata</taxon>
    </lineage>
</organism>
<dbReference type="PANTHER" id="PTHR12905">
    <property type="entry name" value="METALLOPHOSPHOESTERASE"/>
    <property type="match status" value="1"/>
</dbReference>
<dbReference type="CDD" id="cd07379">
    <property type="entry name" value="MPP_239FB"/>
    <property type="match status" value="1"/>
</dbReference>
<evidence type="ECO:0000313" key="3">
    <source>
        <dbReference type="Proteomes" id="UP000799776"/>
    </source>
</evidence>
<dbReference type="SUPFAM" id="SSF56300">
    <property type="entry name" value="Metallo-dependent phosphatases"/>
    <property type="match status" value="1"/>
</dbReference>
<dbReference type="InterPro" id="IPR029052">
    <property type="entry name" value="Metallo-depent_PP-like"/>
</dbReference>
<dbReference type="Gene3D" id="3.60.21.10">
    <property type="match status" value="1"/>
</dbReference>
<dbReference type="AlphaFoldDB" id="A0A9P4LSZ0"/>
<dbReference type="Pfam" id="PF00149">
    <property type="entry name" value="Metallophos"/>
    <property type="match status" value="1"/>
</dbReference>
<dbReference type="EMBL" id="ML978735">
    <property type="protein sequence ID" value="KAF2085020.1"/>
    <property type="molecule type" value="Genomic_DNA"/>
</dbReference>
<protein>
    <submittedName>
        <fullName evidence="2">Metallo-dependent phosphatase</fullName>
    </submittedName>
</protein>
<reference evidence="2" key="1">
    <citation type="journal article" date="2020" name="Stud. Mycol.">
        <title>101 Dothideomycetes genomes: a test case for predicting lifestyles and emergence of pathogens.</title>
        <authorList>
            <person name="Haridas S."/>
            <person name="Albert R."/>
            <person name="Binder M."/>
            <person name="Bloem J."/>
            <person name="Labutti K."/>
            <person name="Salamov A."/>
            <person name="Andreopoulos B."/>
            <person name="Baker S."/>
            <person name="Barry K."/>
            <person name="Bills G."/>
            <person name="Bluhm B."/>
            <person name="Cannon C."/>
            <person name="Castanera R."/>
            <person name="Culley D."/>
            <person name="Daum C."/>
            <person name="Ezra D."/>
            <person name="Gonzalez J."/>
            <person name="Henrissat B."/>
            <person name="Kuo A."/>
            <person name="Liang C."/>
            <person name="Lipzen A."/>
            <person name="Lutzoni F."/>
            <person name="Magnuson J."/>
            <person name="Mondo S."/>
            <person name="Nolan M."/>
            <person name="Ohm R."/>
            <person name="Pangilinan J."/>
            <person name="Park H.-J."/>
            <person name="Ramirez L."/>
            <person name="Alfaro M."/>
            <person name="Sun H."/>
            <person name="Tritt A."/>
            <person name="Yoshinaga Y."/>
            <person name="Zwiers L.-H."/>
            <person name="Turgeon B."/>
            <person name="Goodwin S."/>
            <person name="Spatafora J."/>
            <person name="Crous P."/>
            <person name="Grigoriev I."/>
        </authorList>
    </citation>
    <scope>NUCLEOTIDE SEQUENCE</scope>
    <source>
        <strain evidence="2">CBS 121410</strain>
    </source>
</reference>
<name>A0A9P4LSZ0_9PEZI</name>
<keyword evidence="3" id="KW-1185">Reference proteome</keyword>
<proteinExistence type="predicted"/>
<dbReference type="GO" id="GO:0016787">
    <property type="term" value="F:hydrolase activity"/>
    <property type="evidence" value="ECO:0007669"/>
    <property type="project" value="InterPro"/>
</dbReference>
<evidence type="ECO:0000313" key="2">
    <source>
        <dbReference type="EMBL" id="KAF2085020.1"/>
    </source>
</evidence>
<dbReference type="InterPro" id="IPR051693">
    <property type="entry name" value="UPF0046_metallophosphoest"/>
</dbReference>
<sequence>MLGLNFLTQSSSSASPFEPDSPLQLALQVPLKYAVLLAHGFLTSLRSAPLPANPYHPVRIVCLSDTHTLTTNDVPDGDILVHAGDLANAGSLSELQAQIDWLASLPHAQKVVIAGNHDTWMDPRSRRTLAEQDRCGDLDWRHIRYLQHNAVTLSIPFKSSNDALPPRRITIYGAPQIPACGGPDFAFQYPRGRDAWTDTIPRDIDVLVTHTPPKYHLDLPLPSGMGCEHLLRETWRVQPRVHIFGHVHVGAGKQVAWWDDGQLAYERALARPVDGLTRGLLSIGTWVDLGLVLFWGVTGVLWDRVWGGEGRATIMVNAGLMAGNTGRLGNKVQVVDI</sequence>
<dbReference type="OrthoDB" id="630188at2759"/>
<feature type="domain" description="Calcineurin-like phosphoesterase" evidence="1">
    <location>
        <begin position="59"/>
        <end position="249"/>
    </location>
</feature>
<evidence type="ECO:0000259" key="1">
    <source>
        <dbReference type="Pfam" id="PF00149"/>
    </source>
</evidence>
<comment type="caution">
    <text evidence="2">The sequence shown here is derived from an EMBL/GenBank/DDBJ whole genome shotgun (WGS) entry which is preliminary data.</text>
</comment>
<dbReference type="InterPro" id="IPR004843">
    <property type="entry name" value="Calcineurin-like_PHP"/>
</dbReference>
<gene>
    <name evidence="2" type="ORF">K490DRAFT_47842</name>
</gene>